<dbReference type="RefSeq" id="WP_120710563.1">
    <property type="nucleotide sequence ID" value="NZ_RBCJ01000001.1"/>
</dbReference>
<protein>
    <submittedName>
        <fullName evidence="1">Uncharacterized protein</fullName>
    </submittedName>
</protein>
<dbReference type="OrthoDB" id="1448680at2"/>
<dbReference type="Proteomes" id="UP000276603">
    <property type="component" value="Unassembled WGS sequence"/>
</dbReference>
<gene>
    <name evidence="1" type="ORF">D7Z94_05900</name>
</gene>
<name>A0A3B0CHV0_9FLAO</name>
<reference evidence="1 2" key="1">
    <citation type="submission" date="2018-10" db="EMBL/GenBank/DDBJ databases">
        <title>Ulvibacterium marinum gen. nov., sp. nov., a novel marine bacterium of the family Flavobacteriaceae, isolated from a culture of the green alga Ulva prolifera.</title>
        <authorList>
            <person name="Zhang Z."/>
        </authorList>
    </citation>
    <scope>NUCLEOTIDE SEQUENCE [LARGE SCALE GENOMIC DNA]</scope>
    <source>
        <strain evidence="1 2">CCMM003</strain>
    </source>
</reference>
<dbReference type="EMBL" id="RBCJ01000001">
    <property type="protein sequence ID" value="RKN83356.1"/>
    <property type="molecule type" value="Genomic_DNA"/>
</dbReference>
<sequence length="83" mass="10104">MKMYRQEKLIEKLLKFRWKKYGFNLIKVECYDRYDGDRFMCRVECFKGGKGIKYRVMKHEAPLDEKFVVEAERRLEGILTSVD</sequence>
<proteinExistence type="predicted"/>
<keyword evidence="2" id="KW-1185">Reference proteome</keyword>
<evidence type="ECO:0000313" key="2">
    <source>
        <dbReference type="Proteomes" id="UP000276603"/>
    </source>
</evidence>
<dbReference type="AlphaFoldDB" id="A0A3B0CHV0"/>
<organism evidence="1 2">
    <name type="scientific">Ulvibacterium marinum</name>
    <dbReference type="NCBI Taxonomy" id="2419782"/>
    <lineage>
        <taxon>Bacteria</taxon>
        <taxon>Pseudomonadati</taxon>
        <taxon>Bacteroidota</taxon>
        <taxon>Flavobacteriia</taxon>
        <taxon>Flavobacteriales</taxon>
        <taxon>Flavobacteriaceae</taxon>
        <taxon>Ulvibacterium</taxon>
    </lineage>
</organism>
<accession>A0A3B0CHV0</accession>
<comment type="caution">
    <text evidence="1">The sequence shown here is derived from an EMBL/GenBank/DDBJ whole genome shotgun (WGS) entry which is preliminary data.</text>
</comment>
<evidence type="ECO:0000313" key="1">
    <source>
        <dbReference type="EMBL" id="RKN83356.1"/>
    </source>
</evidence>